<keyword evidence="2" id="KW-0131">Cell cycle</keyword>
<dbReference type="GO" id="GO:0007059">
    <property type="term" value="P:chromosome segregation"/>
    <property type="evidence" value="ECO:0007669"/>
    <property type="project" value="UniProtKB-UniRule"/>
</dbReference>
<dbReference type="RefSeq" id="WP_229792127.1">
    <property type="nucleotide sequence ID" value="NZ_BMXG01000020.1"/>
</dbReference>
<dbReference type="EMBL" id="BMXG01000020">
    <property type="protein sequence ID" value="GHC08997.1"/>
    <property type="molecule type" value="Genomic_DNA"/>
</dbReference>
<dbReference type="PANTHER" id="PTHR33969:SF2">
    <property type="entry name" value="SEGREGATION AND CONDENSATION PROTEIN A"/>
    <property type="match status" value="1"/>
</dbReference>
<sequence length="304" mass="35322">MSDISAQVQDDALAPNQELSIRLPAFEGPLDLLLFLIRKNEIDIYDIPIERVTRQYLDVLHSMEQLNLEVAGDFFVMAATLMYIKSRMLLPTNEQVKQAAEEEEESDPRWELVQQLLEYKKFKEAAYQLQDLVETQQDLIPRIYRESSDQKEARPLKPTDKIEIWNGFNMVLRRLAEGMRSGEINDEQVSVADRMEYILEILETRDDFHFTELFEDKAYGMNLLVSTFLAVLELSRLKKLFVIQDDTYGDIRCEKRIMTPEDAEVFEEDEPEEPEITNAVATETSAVDESVEKKSADEDFSDEK</sequence>
<comment type="function">
    <text evidence="2">Participates in chromosomal partition during cell division. May act via the formation of a condensin-like complex containing Smc and ScpB that pull DNA away from mid-cell into both cell halves.</text>
</comment>
<dbReference type="GO" id="GO:0005737">
    <property type="term" value="C:cytoplasm"/>
    <property type="evidence" value="ECO:0007669"/>
    <property type="project" value="UniProtKB-SubCell"/>
</dbReference>
<keyword evidence="2" id="KW-0132">Cell division</keyword>
<keyword evidence="5" id="KW-1185">Reference proteome</keyword>
<dbReference type="AlphaFoldDB" id="A0A8J3DHU4"/>
<name>A0A8J3DHU4_9BACT</name>
<dbReference type="HAMAP" id="MF_01805">
    <property type="entry name" value="ScpA"/>
    <property type="match status" value="1"/>
</dbReference>
<dbReference type="Proteomes" id="UP000642829">
    <property type="component" value="Unassembled WGS sequence"/>
</dbReference>
<keyword evidence="2" id="KW-0963">Cytoplasm</keyword>
<dbReference type="PANTHER" id="PTHR33969">
    <property type="entry name" value="SEGREGATION AND CONDENSATION PROTEIN A"/>
    <property type="match status" value="1"/>
</dbReference>
<protein>
    <recommendedName>
        <fullName evidence="1 2">Segregation and condensation protein A</fullName>
    </recommendedName>
</protein>
<evidence type="ECO:0000256" key="3">
    <source>
        <dbReference type="SAM" id="MobiDB-lite"/>
    </source>
</evidence>
<dbReference type="Pfam" id="PF02616">
    <property type="entry name" value="SMC_ScpA"/>
    <property type="match status" value="1"/>
</dbReference>
<dbReference type="InterPro" id="IPR003768">
    <property type="entry name" value="ScpA"/>
</dbReference>
<reference evidence="4" key="1">
    <citation type="journal article" date="2014" name="Int. J. Syst. Evol. Microbiol.">
        <title>Complete genome sequence of Corynebacterium casei LMG S-19264T (=DSM 44701T), isolated from a smear-ripened cheese.</title>
        <authorList>
            <consortium name="US DOE Joint Genome Institute (JGI-PGF)"/>
            <person name="Walter F."/>
            <person name="Albersmeier A."/>
            <person name="Kalinowski J."/>
            <person name="Ruckert C."/>
        </authorList>
    </citation>
    <scope>NUCLEOTIDE SEQUENCE</scope>
    <source>
        <strain evidence="4">KCTC 12870</strain>
    </source>
</reference>
<comment type="similarity">
    <text evidence="2">Belongs to the ScpA family.</text>
</comment>
<evidence type="ECO:0000256" key="2">
    <source>
        <dbReference type="HAMAP-Rule" id="MF_01805"/>
    </source>
</evidence>
<dbReference type="GO" id="GO:0006260">
    <property type="term" value="P:DNA replication"/>
    <property type="evidence" value="ECO:0007669"/>
    <property type="project" value="UniProtKB-UniRule"/>
</dbReference>
<comment type="subunit">
    <text evidence="2">Component of a cohesin-like complex composed of ScpA, ScpB and the Smc homodimer, in which ScpA and ScpB bind to the head domain of Smc. The presence of the three proteins is required for the association of the complex with DNA.</text>
</comment>
<keyword evidence="2" id="KW-0159">Chromosome partition</keyword>
<dbReference type="Gene3D" id="1.10.10.580">
    <property type="entry name" value="Structural maintenance of chromosome 1. Chain E"/>
    <property type="match status" value="1"/>
</dbReference>
<feature type="compositionally biased region" description="Acidic residues" evidence="3">
    <location>
        <begin position="261"/>
        <end position="275"/>
    </location>
</feature>
<organism evidence="4 5">
    <name type="scientific">Cerasicoccus arenae</name>
    <dbReference type="NCBI Taxonomy" id="424488"/>
    <lineage>
        <taxon>Bacteria</taxon>
        <taxon>Pseudomonadati</taxon>
        <taxon>Verrucomicrobiota</taxon>
        <taxon>Opitutia</taxon>
        <taxon>Puniceicoccales</taxon>
        <taxon>Cerasicoccaceae</taxon>
        <taxon>Cerasicoccus</taxon>
    </lineage>
</organism>
<evidence type="ECO:0000256" key="1">
    <source>
        <dbReference type="ARBA" id="ARBA00044777"/>
    </source>
</evidence>
<dbReference type="InterPro" id="IPR023093">
    <property type="entry name" value="ScpA-like_C"/>
</dbReference>
<comment type="caution">
    <text evidence="4">The sequence shown here is derived from an EMBL/GenBank/DDBJ whole genome shotgun (WGS) entry which is preliminary data.</text>
</comment>
<proteinExistence type="inferred from homology"/>
<evidence type="ECO:0000313" key="4">
    <source>
        <dbReference type="EMBL" id="GHC08997.1"/>
    </source>
</evidence>
<reference evidence="4" key="2">
    <citation type="submission" date="2020-09" db="EMBL/GenBank/DDBJ databases">
        <authorList>
            <person name="Sun Q."/>
            <person name="Kim S."/>
        </authorList>
    </citation>
    <scope>NUCLEOTIDE SEQUENCE</scope>
    <source>
        <strain evidence="4">KCTC 12870</strain>
    </source>
</reference>
<dbReference type="GO" id="GO:0051301">
    <property type="term" value="P:cell division"/>
    <property type="evidence" value="ECO:0007669"/>
    <property type="project" value="UniProtKB-KW"/>
</dbReference>
<accession>A0A8J3DHU4</accession>
<feature type="region of interest" description="Disordered" evidence="3">
    <location>
        <begin position="261"/>
        <end position="304"/>
    </location>
</feature>
<gene>
    <name evidence="2 4" type="primary">scpA</name>
    <name evidence="4" type="ORF">GCM10007047_27820</name>
</gene>
<feature type="compositionally biased region" description="Basic and acidic residues" evidence="3">
    <location>
        <begin position="290"/>
        <end position="304"/>
    </location>
</feature>
<evidence type="ECO:0000313" key="5">
    <source>
        <dbReference type="Proteomes" id="UP000642829"/>
    </source>
</evidence>
<dbReference type="Gene3D" id="6.10.250.2410">
    <property type="match status" value="1"/>
</dbReference>
<comment type="subcellular location">
    <subcellularLocation>
        <location evidence="2">Cytoplasm</location>
    </subcellularLocation>
    <text evidence="2">Associated with two foci at the outer edges of the nucleoid region in young cells, and at four foci within both cell halves in older cells.</text>
</comment>